<dbReference type="Pfam" id="PF00512">
    <property type="entry name" value="HisKA"/>
    <property type="match status" value="1"/>
</dbReference>
<dbReference type="CDD" id="cd00082">
    <property type="entry name" value="HisKA"/>
    <property type="match status" value="1"/>
</dbReference>
<dbReference type="Gene3D" id="3.30.565.10">
    <property type="entry name" value="Histidine kinase-like ATPase, C-terminal domain"/>
    <property type="match status" value="1"/>
</dbReference>
<accession>A0ABW4KAD9</accession>
<dbReference type="InterPro" id="IPR004358">
    <property type="entry name" value="Sig_transdc_His_kin-like_C"/>
</dbReference>
<feature type="domain" description="PAS" evidence="8">
    <location>
        <begin position="551"/>
        <end position="595"/>
    </location>
</feature>
<dbReference type="SMART" id="SM00388">
    <property type="entry name" value="HisKA"/>
    <property type="match status" value="1"/>
</dbReference>
<dbReference type="Gene3D" id="3.30.450.20">
    <property type="entry name" value="PAS domain"/>
    <property type="match status" value="1"/>
</dbReference>
<reference evidence="10" key="1">
    <citation type="journal article" date="2019" name="Int. J. Syst. Evol. Microbiol.">
        <title>The Global Catalogue of Microorganisms (GCM) 10K type strain sequencing project: providing services to taxonomists for standard genome sequencing and annotation.</title>
        <authorList>
            <consortium name="The Broad Institute Genomics Platform"/>
            <consortium name="The Broad Institute Genome Sequencing Center for Infectious Disease"/>
            <person name="Wu L."/>
            <person name="Ma J."/>
        </authorList>
    </citation>
    <scope>NUCLEOTIDE SEQUENCE [LARGE SCALE GENOMIC DNA]</scope>
    <source>
        <strain evidence="10">KCTC 23707</strain>
    </source>
</reference>
<dbReference type="RefSeq" id="WP_378798953.1">
    <property type="nucleotide sequence ID" value="NZ_JBHUER010000005.1"/>
</dbReference>
<dbReference type="Pfam" id="PF02518">
    <property type="entry name" value="HATPase_c"/>
    <property type="match status" value="1"/>
</dbReference>
<feature type="compositionally biased region" description="Low complexity" evidence="6">
    <location>
        <begin position="145"/>
        <end position="155"/>
    </location>
</feature>
<proteinExistence type="predicted"/>
<dbReference type="InterPro" id="IPR003594">
    <property type="entry name" value="HATPase_dom"/>
</dbReference>
<dbReference type="PANTHER" id="PTHR43047:SF72">
    <property type="entry name" value="OSMOSENSING HISTIDINE PROTEIN KINASE SLN1"/>
    <property type="match status" value="1"/>
</dbReference>
<evidence type="ECO:0000256" key="2">
    <source>
        <dbReference type="ARBA" id="ARBA00012438"/>
    </source>
</evidence>
<name>A0ABW4KAD9_9HYPH</name>
<evidence type="ECO:0000313" key="9">
    <source>
        <dbReference type="EMBL" id="MFD1703075.1"/>
    </source>
</evidence>
<dbReference type="PROSITE" id="PS50112">
    <property type="entry name" value="PAS"/>
    <property type="match status" value="1"/>
</dbReference>
<protein>
    <recommendedName>
        <fullName evidence="2">histidine kinase</fullName>
        <ecNumber evidence="2">2.7.13.3</ecNumber>
    </recommendedName>
</protein>
<dbReference type="Proteomes" id="UP001597308">
    <property type="component" value="Unassembled WGS sequence"/>
</dbReference>
<dbReference type="InterPro" id="IPR036097">
    <property type="entry name" value="HisK_dim/P_sf"/>
</dbReference>
<comment type="caution">
    <text evidence="9">The sequence shown here is derived from an EMBL/GenBank/DDBJ whole genome shotgun (WGS) entry which is preliminary data.</text>
</comment>
<dbReference type="InterPro" id="IPR013767">
    <property type="entry name" value="PAS_fold"/>
</dbReference>
<feature type="compositionally biased region" description="Low complexity" evidence="6">
    <location>
        <begin position="296"/>
        <end position="307"/>
    </location>
</feature>
<dbReference type="InterPro" id="IPR005467">
    <property type="entry name" value="His_kinase_dom"/>
</dbReference>
<keyword evidence="4" id="KW-0808">Transferase</keyword>
<comment type="catalytic activity">
    <reaction evidence="1">
        <text>ATP + protein L-histidine = ADP + protein N-phospho-L-histidine.</text>
        <dbReference type="EC" id="2.7.13.3"/>
    </reaction>
</comment>
<feature type="domain" description="Histidine kinase" evidence="7">
    <location>
        <begin position="696"/>
        <end position="914"/>
    </location>
</feature>
<dbReference type="NCBIfam" id="TIGR00229">
    <property type="entry name" value="sensory_box"/>
    <property type="match status" value="1"/>
</dbReference>
<dbReference type="InterPro" id="IPR000014">
    <property type="entry name" value="PAS"/>
</dbReference>
<evidence type="ECO:0000313" key="10">
    <source>
        <dbReference type="Proteomes" id="UP001597308"/>
    </source>
</evidence>
<dbReference type="InterPro" id="IPR036890">
    <property type="entry name" value="HATPase_C_sf"/>
</dbReference>
<evidence type="ECO:0000259" key="7">
    <source>
        <dbReference type="PROSITE" id="PS50109"/>
    </source>
</evidence>
<dbReference type="SUPFAM" id="SSF55874">
    <property type="entry name" value="ATPase domain of HSP90 chaperone/DNA topoisomerase II/histidine kinase"/>
    <property type="match status" value="1"/>
</dbReference>
<dbReference type="InterPro" id="IPR003661">
    <property type="entry name" value="HisK_dim/P_dom"/>
</dbReference>
<evidence type="ECO:0000256" key="5">
    <source>
        <dbReference type="ARBA" id="ARBA00022777"/>
    </source>
</evidence>
<dbReference type="PANTHER" id="PTHR43047">
    <property type="entry name" value="TWO-COMPONENT HISTIDINE PROTEIN KINASE"/>
    <property type="match status" value="1"/>
</dbReference>
<dbReference type="Pfam" id="PF00989">
    <property type="entry name" value="PAS"/>
    <property type="match status" value="1"/>
</dbReference>
<dbReference type="SUPFAM" id="SSF47384">
    <property type="entry name" value="Homodimeric domain of signal transducing histidine kinase"/>
    <property type="match status" value="1"/>
</dbReference>
<evidence type="ECO:0000256" key="4">
    <source>
        <dbReference type="ARBA" id="ARBA00022679"/>
    </source>
</evidence>
<keyword evidence="3" id="KW-0597">Phosphoprotein</keyword>
<dbReference type="EMBL" id="JBHUER010000005">
    <property type="protein sequence ID" value="MFD1703075.1"/>
    <property type="molecule type" value="Genomic_DNA"/>
</dbReference>
<dbReference type="PROSITE" id="PS50109">
    <property type="entry name" value="HIS_KIN"/>
    <property type="match status" value="1"/>
</dbReference>
<sequence>MDSTPAPSTISDEPRLAALADAPAPALLVGGEGEIVWANAAAGALRLGERLDPASARAAVGAEGLLRLRLGGAGRFAPIALRAEPLAIGDRAFTLLAALAPLARSPWSVPAPAPVVKGQEPLAESAPDDVVEAVAEPAAIASDAEAAPEALSAPFDDPPPDPRVDPPSPAPEAVPPAIEPAAAATPARDLRFVFELDADDRLSFLSPDLGEAVGDSAAAAIGWSWRALADDLALDPEGAVAEAIAARRPWRDLPVSWPMAAGGRLALTLSALPVFDRGRTFAGFRGLGISVEPVTEPASAEETSPAAEAPPPEAVPSSAAEEPSPAPASAELPVAADAATEEPPAELPLADLSAAEPSPVEEPAEDAEGFSDNVVPLRDTQVMPPRAGLSSHEASAFDEIARRLREPATAPSPRDIWEDIAADAELPLGPGGDAQTTPAAADLLRLLDRMPLGALVLRGDDALYANRAALDMTGHADVAELAARGAGALFAEPLSHDEAAPGSIRLVAKDGAEIDVGAKLSATMWGDAPATVVLLRRGEGGAAALATARQRENELSAILDTATDGVLTLDSAGRVLSINRSAEALLGYEARELVGSLFSLALAPESRRVAFEYLDGLRANPVASLLNDGREVLGLVRQGGAIPLYLTLGRVGRPEDGRFCAVLRDITHWKKAEEELIAAKRQAERANAQKSDFLAKVSHEIRTPLNAIIGFAEVMMEERFGAVGNERYKEYLRDIHLSGGHLISLVNDLLDLSKIEAGKLELDFADVDLNEAATQAVALLQPQANREHIIIRTSLARSLPRVRADQRSIRQIVLNLASNAVKFTPAGGQVIVATALNDLGEPVIRVRDTGVGMSRKEQALALEPFRQLPVSGREGAGLGLPLTKALAEANNAVFSLQSAVGEGTLVEVTFSSLTRAAS</sequence>
<feature type="compositionally biased region" description="Low complexity" evidence="6">
    <location>
        <begin position="315"/>
        <end position="330"/>
    </location>
</feature>
<dbReference type="CDD" id="cd00130">
    <property type="entry name" value="PAS"/>
    <property type="match status" value="1"/>
</dbReference>
<gene>
    <name evidence="9" type="ORF">ACFSCV_08660</name>
</gene>
<organism evidence="9 10">
    <name type="scientific">Methylopila henanensis</name>
    <dbReference type="NCBI Taxonomy" id="873516"/>
    <lineage>
        <taxon>Bacteria</taxon>
        <taxon>Pseudomonadati</taxon>
        <taxon>Pseudomonadota</taxon>
        <taxon>Alphaproteobacteria</taxon>
        <taxon>Hyphomicrobiales</taxon>
        <taxon>Methylopilaceae</taxon>
        <taxon>Methylopila</taxon>
    </lineage>
</organism>
<dbReference type="SMART" id="SM00091">
    <property type="entry name" value="PAS"/>
    <property type="match status" value="2"/>
</dbReference>
<evidence type="ECO:0000256" key="3">
    <source>
        <dbReference type="ARBA" id="ARBA00022553"/>
    </source>
</evidence>
<evidence type="ECO:0000259" key="8">
    <source>
        <dbReference type="PROSITE" id="PS50112"/>
    </source>
</evidence>
<evidence type="ECO:0000256" key="6">
    <source>
        <dbReference type="SAM" id="MobiDB-lite"/>
    </source>
</evidence>
<dbReference type="EC" id="2.7.13.3" evidence="2"/>
<dbReference type="PRINTS" id="PR00344">
    <property type="entry name" value="BCTRLSENSOR"/>
</dbReference>
<dbReference type="GO" id="GO:0016301">
    <property type="term" value="F:kinase activity"/>
    <property type="evidence" value="ECO:0007669"/>
    <property type="project" value="UniProtKB-KW"/>
</dbReference>
<feature type="region of interest" description="Disordered" evidence="6">
    <location>
        <begin position="295"/>
        <end position="330"/>
    </location>
</feature>
<evidence type="ECO:0000256" key="1">
    <source>
        <dbReference type="ARBA" id="ARBA00000085"/>
    </source>
</evidence>
<dbReference type="SUPFAM" id="SSF55785">
    <property type="entry name" value="PYP-like sensor domain (PAS domain)"/>
    <property type="match status" value="1"/>
</dbReference>
<dbReference type="InterPro" id="IPR035965">
    <property type="entry name" value="PAS-like_dom_sf"/>
</dbReference>
<feature type="compositionally biased region" description="Pro residues" evidence="6">
    <location>
        <begin position="165"/>
        <end position="176"/>
    </location>
</feature>
<keyword evidence="10" id="KW-1185">Reference proteome</keyword>
<keyword evidence="5 9" id="KW-0418">Kinase</keyword>
<dbReference type="Gene3D" id="1.10.287.130">
    <property type="match status" value="1"/>
</dbReference>
<dbReference type="SMART" id="SM00387">
    <property type="entry name" value="HATPase_c"/>
    <property type="match status" value="1"/>
</dbReference>
<feature type="region of interest" description="Disordered" evidence="6">
    <location>
        <begin position="145"/>
        <end position="176"/>
    </location>
</feature>